<dbReference type="GO" id="GO:0004034">
    <property type="term" value="F:aldose 1-epimerase activity"/>
    <property type="evidence" value="ECO:0007669"/>
    <property type="project" value="UniProtKB-EC"/>
</dbReference>
<dbReference type="EC" id="5.1.3.3" evidence="6"/>
<comment type="catalytic activity">
    <reaction evidence="1">
        <text>alpha-D-glucose = beta-D-glucose</text>
        <dbReference type="Rhea" id="RHEA:10264"/>
        <dbReference type="ChEBI" id="CHEBI:15903"/>
        <dbReference type="ChEBI" id="CHEBI:17925"/>
        <dbReference type="EC" id="5.1.3.3"/>
    </reaction>
</comment>
<dbReference type="GO" id="GO:0005737">
    <property type="term" value="C:cytoplasm"/>
    <property type="evidence" value="ECO:0007669"/>
    <property type="project" value="UniProtKB-SubCell"/>
</dbReference>
<dbReference type="PANTHER" id="PTHR10091:SF0">
    <property type="entry name" value="GALACTOSE MUTAROTASE"/>
    <property type="match status" value="1"/>
</dbReference>
<name>A0A645BGY8_9ZZZZ</name>
<dbReference type="GO" id="GO:0006006">
    <property type="term" value="P:glucose metabolic process"/>
    <property type="evidence" value="ECO:0007669"/>
    <property type="project" value="TreeGrafter"/>
</dbReference>
<reference evidence="11" key="1">
    <citation type="submission" date="2019-08" db="EMBL/GenBank/DDBJ databases">
        <authorList>
            <person name="Kucharzyk K."/>
            <person name="Murdoch R.W."/>
            <person name="Higgins S."/>
            <person name="Loffler F."/>
        </authorList>
    </citation>
    <scope>NUCLEOTIDE SEQUENCE</scope>
</reference>
<sequence>MMKLKYLTAWIMAVAAMISCTSNPKEAPGEPSTLSGLKRSHFQSSVNGDSTDLFVLKNTNGMEVTVTNYGGRIVSVMVPDKTGTLQDVVLGFDSIQGYTSVSNNLGATIGRYGNRIANGKIKVAGVEYQLPQNNYGHTLHGGPEGYDTKVFRAIQPDSQTVVLTYLSKDGEAGFPGNLNVKVTMNLTNDNAVDIQYEADTDKETVVNLTNHSYFNLSGDPNNTVLDHLLTIYADGYTPVDDTFMTTGKIDPVKDTPMDFTVATPIGQRIEDTTFVQLKNGKGYDHNWVLNAKGDVTQVAATVVSSVTGIQLEVYTSEPGLQVYTGNFLDGTMTGKKGIVYNKRSAICLESQKYPDSPNKPDWPSSYLKPGEKYTSRCIYKFSVNL</sequence>
<dbReference type="PROSITE" id="PS51257">
    <property type="entry name" value="PROKAR_LIPOPROTEIN"/>
    <property type="match status" value="1"/>
</dbReference>
<dbReference type="InterPro" id="IPR014718">
    <property type="entry name" value="GH-type_carb-bd"/>
</dbReference>
<dbReference type="PIRSF" id="PIRSF005096">
    <property type="entry name" value="GALM"/>
    <property type="match status" value="1"/>
</dbReference>
<dbReference type="EMBL" id="VSSQ01018881">
    <property type="protein sequence ID" value="MPM62473.1"/>
    <property type="molecule type" value="Genomic_DNA"/>
</dbReference>
<evidence type="ECO:0000256" key="5">
    <source>
        <dbReference type="ARBA" id="ARBA00011245"/>
    </source>
</evidence>
<dbReference type="NCBIfam" id="NF008277">
    <property type="entry name" value="PRK11055.1"/>
    <property type="match status" value="1"/>
</dbReference>
<comment type="caution">
    <text evidence="11">The sequence shown here is derived from an EMBL/GenBank/DDBJ whole genome shotgun (WGS) entry which is preliminary data.</text>
</comment>
<comment type="similarity">
    <text evidence="4">Belongs to the aldose epimerase family.</text>
</comment>
<evidence type="ECO:0000256" key="2">
    <source>
        <dbReference type="ARBA" id="ARBA00004496"/>
    </source>
</evidence>
<dbReference type="PANTHER" id="PTHR10091">
    <property type="entry name" value="ALDOSE-1-EPIMERASE"/>
    <property type="match status" value="1"/>
</dbReference>
<dbReference type="InterPro" id="IPR047215">
    <property type="entry name" value="Galactose_mutarotase-like"/>
</dbReference>
<protein>
    <recommendedName>
        <fullName evidence="6">aldose 1-epimerase</fullName>
        <ecNumber evidence="6">5.1.3.3</ecNumber>
    </recommendedName>
</protein>
<dbReference type="InterPro" id="IPR011013">
    <property type="entry name" value="Gal_mutarotase_sf_dom"/>
</dbReference>
<dbReference type="AlphaFoldDB" id="A0A645BGY8"/>
<dbReference type="Gene3D" id="2.70.98.10">
    <property type="match status" value="1"/>
</dbReference>
<evidence type="ECO:0000313" key="11">
    <source>
        <dbReference type="EMBL" id="MPM62473.1"/>
    </source>
</evidence>
<evidence type="ECO:0000256" key="9">
    <source>
        <dbReference type="ARBA" id="ARBA00023235"/>
    </source>
</evidence>
<comment type="subunit">
    <text evidence="5">Monomer.</text>
</comment>
<evidence type="ECO:0000256" key="8">
    <source>
        <dbReference type="ARBA" id="ARBA00022553"/>
    </source>
</evidence>
<keyword evidence="8" id="KW-0597">Phosphoprotein</keyword>
<dbReference type="UniPathway" id="UPA00242"/>
<proteinExistence type="inferred from homology"/>
<dbReference type="CDD" id="cd09019">
    <property type="entry name" value="galactose_mutarotase_like"/>
    <property type="match status" value="1"/>
</dbReference>
<evidence type="ECO:0000256" key="6">
    <source>
        <dbReference type="ARBA" id="ARBA00013185"/>
    </source>
</evidence>
<dbReference type="GO" id="GO:0033499">
    <property type="term" value="P:galactose catabolic process via UDP-galactose, Leloir pathway"/>
    <property type="evidence" value="ECO:0007669"/>
    <property type="project" value="TreeGrafter"/>
</dbReference>
<accession>A0A645BGY8</accession>
<dbReference type="InterPro" id="IPR015443">
    <property type="entry name" value="Aldose_1-epimerase"/>
</dbReference>
<evidence type="ECO:0000256" key="4">
    <source>
        <dbReference type="ARBA" id="ARBA00006206"/>
    </source>
</evidence>
<evidence type="ECO:0000256" key="3">
    <source>
        <dbReference type="ARBA" id="ARBA00005028"/>
    </source>
</evidence>
<evidence type="ECO:0000256" key="10">
    <source>
        <dbReference type="ARBA" id="ARBA00023277"/>
    </source>
</evidence>
<evidence type="ECO:0000256" key="7">
    <source>
        <dbReference type="ARBA" id="ARBA00022490"/>
    </source>
</evidence>
<dbReference type="PROSITE" id="PS00545">
    <property type="entry name" value="ALDOSE_1_EPIMERASE"/>
    <property type="match status" value="1"/>
</dbReference>
<comment type="subcellular location">
    <subcellularLocation>
        <location evidence="2">Cytoplasm</location>
    </subcellularLocation>
</comment>
<dbReference type="InterPro" id="IPR008183">
    <property type="entry name" value="Aldose_1/G6P_1-epimerase"/>
</dbReference>
<dbReference type="Pfam" id="PF01263">
    <property type="entry name" value="Aldose_epim"/>
    <property type="match status" value="1"/>
</dbReference>
<evidence type="ECO:0000256" key="1">
    <source>
        <dbReference type="ARBA" id="ARBA00001614"/>
    </source>
</evidence>
<dbReference type="SUPFAM" id="SSF74650">
    <property type="entry name" value="Galactose mutarotase-like"/>
    <property type="match status" value="1"/>
</dbReference>
<gene>
    <name evidence="11" type="primary">mro_14</name>
    <name evidence="11" type="ORF">SDC9_109345</name>
</gene>
<keyword evidence="10" id="KW-0119">Carbohydrate metabolism</keyword>
<dbReference type="GO" id="GO:0030246">
    <property type="term" value="F:carbohydrate binding"/>
    <property type="evidence" value="ECO:0007669"/>
    <property type="project" value="InterPro"/>
</dbReference>
<comment type="pathway">
    <text evidence="3">Carbohydrate metabolism; hexose metabolism.</text>
</comment>
<dbReference type="InterPro" id="IPR018052">
    <property type="entry name" value="Ald1_epimerase_CS"/>
</dbReference>
<dbReference type="FunFam" id="2.70.98.10:FF:000003">
    <property type="entry name" value="Aldose 1-epimerase"/>
    <property type="match status" value="1"/>
</dbReference>
<keyword evidence="7" id="KW-0963">Cytoplasm</keyword>
<organism evidence="11">
    <name type="scientific">bioreactor metagenome</name>
    <dbReference type="NCBI Taxonomy" id="1076179"/>
    <lineage>
        <taxon>unclassified sequences</taxon>
        <taxon>metagenomes</taxon>
        <taxon>ecological metagenomes</taxon>
    </lineage>
</organism>
<keyword evidence="9 11" id="KW-0413">Isomerase</keyword>